<keyword evidence="2" id="KW-0812">Transmembrane</keyword>
<dbReference type="OrthoDB" id="4459562at2759"/>
<reference evidence="5 6" key="1">
    <citation type="submission" date="2019-04" db="EMBL/GenBank/DDBJ databases">
        <authorList>
            <consortium name="DOE Joint Genome Institute"/>
            <person name="Mondo S."/>
            <person name="Kjaerbolling I."/>
            <person name="Vesth T."/>
            <person name="Frisvad J.C."/>
            <person name="Nybo J.L."/>
            <person name="Theobald S."/>
            <person name="Kildgaard S."/>
            <person name="Isbrandt T."/>
            <person name="Kuo A."/>
            <person name="Sato A."/>
            <person name="Lyhne E.K."/>
            <person name="Kogle M.E."/>
            <person name="Wiebenga A."/>
            <person name="Kun R.S."/>
            <person name="Lubbers R.J."/>
            <person name="Makela M.R."/>
            <person name="Barry K."/>
            <person name="Chovatia M."/>
            <person name="Clum A."/>
            <person name="Daum C."/>
            <person name="Haridas S."/>
            <person name="He G."/>
            <person name="LaButti K."/>
            <person name="Lipzen A."/>
            <person name="Riley R."/>
            <person name="Salamov A."/>
            <person name="Simmons B.A."/>
            <person name="Magnuson J.K."/>
            <person name="Henrissat B."/>
            <person name="Mortensen U.H."/>
            <person name="Larsen T.O."/>
            <person name="Devries R.P."/>
            <person name="Grigoriev I.V."/>
            <person name="Machida M."/>
            <person name="Baker S.E."/>
            <person name="Andersen M.R."/>
            <person name="Cantor M.N."/>
            <person name="Hua S.X."/>
        </authorList>
    </citation>
    <scope>NUCLEOTIDE SEQUENCE [LARGE SCALE GENOMIC DNA]</scope>
    <source>
        <strain evidence="5 6">CBS 119388</strain>
    </source>
</reference>
<evidence type="ECO:0000256" key="3">
    <source>
        <dbReference type="ARBA" id="ARBA00022989"/>
    </source>
</evidence>
<dbReference type="GeneID" id="43672260"/>
<dbReference type="GO" id="GO:0022857">
    <property type="term" value="F:transmembrane transporter activity"/>
    <property type="evidence" value="ECO:0007669"/>
    <property type="project" value="TreeGrafter"/>
</dbReference>
<evidence type="ECO:0000313" key="6">
    <source>
        <dbReference type="Proteomes" id="UP000325579"/>
    </source>
</evidence>
<proteinExistence type="predicted"/>
<evidence type="ECO:0000313" key="5">
    <source>
        <dbReference type="EMBL" id="KAE8402438.1"/>
    </source>
</evidence>
<keyword evidence="4" id="KW-0472">Membrane</keyword>
<gene>
    <name evidence="5" type="ORF">BDV37DRAFT_284749</name>
</gene>
<dbReference type="GO" id="GO:0005886">
    <property type="term" value="C:plasma membrane"/>
    <property type="evidence" value="ECO:0007669"/>
    <property type="project" value="TreeGrafter"/>
</dbReference>
<evidence type="ECO:0000256" key="2">
    <source>
        <dbReference type="ARBA" id="ARBA00022692"/>
    </source>
</evidence>
<evidence type="ECO:0000256" key="4">
    <source>
        <dbReference type="ARBA" id="ARBA00023136"/>
    </source>
</evidence>
<dbReference type="PANTHER" id="PTHR23501">
    <property type="entry name" value="MAJOR FACILITATOR SUPERFAMILY"/>
    <property type="match status" value="1"/>
</dbReference>
<dbReference type="PANTHER" id="PTHR23501:SF199">
    <property type="entry name" value="MFS EFFLUX TRANSPORTER INPD-RELATED"/>
    <property type="match status" value="1"/>
</dbReference>
<comment type="subcellular location">
    <subcellularLocation>
        <location evidence="1">Membrane</location>
        <topology evidence="1">Multi-pass membrane protein</topology>
    </subcellularLocation>
</comment>
<evidence type="ECO:0000256" key="1">
    <source>
        <dbReference type="ARBA" id="ARBA00004141"/>
    </source>
</evidence>
<dbReference type="EMBL" id="ML736788">
    <property type="protein sequence ID" value="KAE8402438.1"/>
    <property type="molecule type" value="Genomic_DNA"/>
</dbReference>
<keyword evidence="3" id="KW-1133">Transmembrane helix</keyword>
<name>A0A5N6IHM0_9EURO</name>
<accession>A0A5N7D9J9</accession>
<keyword evidence="6" id="KW-1185">Reference proteome</keyword>
<organism evidence="5 6">
    <name type="scientific">Aspergillus pseudonomiae</name>
    <dbReference type="NCBI Taxonomy" id="1506151"/>
    <lineage>
        <taxon>Eukaryota</taxon>
        <taxon>Fungi</taxon>
        <taxon>Dikarya</taxon>
        <taxon>Ascomycota</taxon>
        <taxon>Pezizomycotina</taxon>
        <taxon>Eurotiomycetes</taxon>
        <taxon>Eurotiomycetidae</taxon>
        <taxon>Eurotiales</taxon>
        <taxon>Aspergillaceae</taxon>
        <taxon>Aspergillus</taxon>
        <taxon>Aspergillus subgen. Circumdati</taxon>
    </lineage>
</organism>
<dbReference type="RefSeq" id="XP_031939757.1">
    <property type="nucleotide sequence ID" value="XM_032087569.1"/>
</dbReference>
<dbReference type="AlphaFoldDB" id="A0A5N6IHM0"/>
<accession>A0A5N6IHM0</accession>
<dbReference type="Proteomes" id="UP000325579">
    <property type="component" value="Unassembled WGS sequence"/>
</dbReference>
<sequence length="103" mass="10477">MIVVYGFDLGLGMQRASVAAQTEPERKDVPTGFALMMLSQSLGGAVFLAVAQTVFTNGLVSNLQGALPEYDSKSLAHVVEGAGATTLRQVVGGPKPAGGVGSL</sequence>
<protein>
    <submittedName>
        <fullName evidence="5">Uncharacterized protein</fullName>
    </submittedName>
</protein>